<evidence type="ECO:0000256" key="3">
    <source>
        <dbReference type="ARBA" id="ARBA00022485"/>
    </source>
</evidence>
<evidence type="ECO:0000256" key="9">
    <source>
        <dbReference type="ARBA" id="ARBA00023125"/>
    </source>
</evidence>
<keyword evidence="10 12" id="KW-1015">Disulfide bond</keyword>
<feature type="binding site" evidence="12">
    <location>
        <position position="56"/>
    </location>
    <ligand>
        <name>[4Fe-4S] cluster</name>
        <dbReference type="ChEBI" id="CHEBI:49883"/>
    </ligand>
</feature>
<evidence type="ECO:0000256" key="4">
    <source>
        <dbReference type="ARBA" id="ARBA00022490"/>
    </source>
</evidence>
<comment type="cofactor">
    <cofactor evidence="12">
        <name>[4Fe-4S] cluster</name>
        <dbReference type="ChEBI" id="CHEBI:49883"/>
    </cofactor>
    <text evidence="12">Binds 1 [4Fe-4S] cluster per subunit. Following nitrosylation of the [4Fe-4S] cluster binds 1 [4Fe-8(NO)] cluster per subunit.</text>
</comment>
<dbReference type="PANTHER" id="PTHR38839:SF5">
    <property type="entry name" value="TRANSCRIPTIONAL REGULATOR WHID"/>
    <property type="match status" value="1"/>
</dbReference>
<dbReference type="InterPro" id="IPR034768">
    <property type="entry name" value="4FE4S_WBL"/>
</dbReference>
<comment type="PTM">
    <text evidence="12">Upon Fe-S cluster removal intramolecular disulfide bonds are formed.</text>
</comment>
<dbReference type="GO" id="GO:0005737">
    <property type="term" value="C:cytoplasm"/>
    <property type="evidence" value="ECO:0007669"/>
    <property type="project" value="UniProtKB-SubCell"/>
</dbReference>
<dbReference type="EMBL" id="BMPI01000007">
    <property type="protein sequence ID" value="GGM17594.1"/>
    <property type="molecule type" value="Genomic_DNA"/>
</dbReference>
<keyword evidence="9 12" id="KW-0238">DNA-binding</keyword>
<evidence type="ECO:0000256" key="7">
    <source>
        <dbReference type="ARBA" id="ARBA00023014"/>
    </source>
</evidence>
<reference evidence="15" key="2">
    <citation type="submission" date="2020-09" db="EMBL/GenBank/DDBJ databases">
        <authorList>
            <person name="Sun Q."/>
            <person name="Ohkuma M."/>
        </authorList>
    </citation>
    <scope>NUCLEOTIDE SEQUENCE</scope>
    <source>
        <strain evidence="15">JCM 19831</strain>
    </source>
</reference>
<dbReference type="GO" id="GO:0045454">
    <property type="term" value="P:cell redox homeostasis"/>
    <property type="evidence" value="ECO:0007669"/>
    <property type="project" value="TreeGrafter"/>
</dbReference>
<evidence type="ECO:0000256" key="13">
    <source>
        <dbReference type="SAM" id="MobiDB-lite"/>
    </source>
</evidence>
<evidence type="ECO:0000256" key="6">
    <source>
        <dbReference type="ARBA" id="ARBA00023004"/>
    </source>
</evidence>
<dbReference type="HAMAP" id="MF_01479">
    <property type="entry name" value="WhiB"/>
    <property type="match status" value="1"/>
</dbReference>
<name>A0A917WNX9_9ACTN</name>
<keyword evidence="5 12" id="KW-0479">Metal-binding</keyword>
<accession>A0A917WNX9</accession>
<dbReference type="GO" id="GO:0045892">
    <property type="term" value="P:negative regulation of DNA-templated transcription"/>
    <property type="evidence" value="ECO:0007669"/>
    <property type="project" value="TreeGrafter"/>
</dbReference>
<keyword evidence="4 12" id="KW-0963">Cytoplasm</keyword>
<comment type="subcellular location">
    <subcellularLocation>
        <location evidence="1 12">Cytoplasm</location>
    </subcellularLocation>
</comment>
<evidence type="ECO:0000256" key="2">
    <source>
        <dbReference type="ARBA" id="ARBA00006597"/>
    </source>
</evidence>
<dbReference type="InterPro" id="IPR003482">
    <property type="entry name" value="Whib"/>
</dbReference>
<keyword evidence="6 12" id="KW-0408">Iron</keyword>
<feature type="compositionally biased region" description="Polar residues" evidence="13">
    <location>
        <begin position="147"/>
        <end position="156"/>
    </location>
</feature>
<organism evidence="15 16">
    <name type="scientific">Dactylosporangium sucinum</name>
    <dbReference type="NCBI Taxonomy" id="1424081"/>
    <lineage>
        <taxon>Bacteria</taxon>
        <taxon>Bacillati</taxon>
        <taxon>Actinomycetota</taxon>
        <taxon>Actinomycetes</taxon>
        <taxon>Micromonosporales</taxon>
        <taxon>Micromonosporaceae</taxon>
        <taxon>Dactylosporangium</taxon>
    </lineage>
</organism>
<reference evidence="15" key="1">
    <citation type="journal article" date="2014" name="Int. J. Syst. Evol. Microbiol.">
        <title>Complete genome sequence of Corynebacterium casei LMG S-19264T (=DSM 44701T), isolated from a smear-ripened cheese.</title>
        <authorList>
            <consortium name="US DOE Joint Genome Institute (JGI-PGF)"/>
            <person name="Walter F."/>
            <person name="Albersmeier A."/>
            <person name="Kalinowski J."/>
            <person name="Ruckert C."/>
        </authorList>
    </citation>
    <scope>NUCLEOTIDE SEQUENCE</scope>
    <source>
        <strain evidence="15">JCM 19831</strain>
    </source>
</reference>
<dbReference type="GO" id="GO:0046872">
    <property type="term" value="F:metal ion binding"/>
    <property type="evidence" value="ECO:0007669"/>
    <property type="project" value="UniProtKB-KW"/>
</dbReference>
<evidence type="ECO:0000256" key="10">
    <source>
        <dbReference type="ARBA" id="ARBA00023157"/>
    </source>
</evidence>
<evidence type="ECO:0000313" key="15">
    <source>
        <dbReference type="EMBL" id="GGM17594.1"/>
    </source>
</evidence>
<evidence type="ECO:0000256" key="12">
    <source>
        <dbReference type="HAMAP-Rule" id="MF_01479"/>
    </source>
</evidence>
<evidence type="ECO:0000256" key="11">
    <source>
        <dbReference type="ARBA" id="ARBA00023163"/>
    </source>
</evidence>
<comment type="similarity">
    <text evidence="2 12">Belongs to the WhiB family.</text>
</comment>
<comment type="caution">
    <text evidence="15">The sequence shown here is derived from an EMBL/GenBank/DDBJ whole genome shotgun (WGS) entry which is preliminary data.</text>
</comment>
<dbReference type="GO" id="GO:0051539">
    <property type="term" value="F:4 iron, 4 sulfur cluster binding"/>
    <property type="evidence" value="ECO:0007669"/>
    <property type="project" value="UniProtKB-UniRule"/>
</dbReference>
<dbReference type="AlphaFoldDB" id="A0A917WNX9"/>
<keyword evidence="8 12" id="KW-0805">Transcription regulation</keyword>
<evidence type="ECO:0000313" key="16">
    <source>
        <dbReference type="Proteomes" id="UP000642070"/>
    </source>
</evidence>
<keyword evidence="16" id="KW-1185">Reference proteome</keyword>
<sequence length="162" mass="17574">MTNVTRLPGPIADIWDWQRLGLCRGRDSAQFFHPDGERGASRGRREAAAKNVCRACPVRAECAAQALSTREPYGVWGGFTEGERLRLLAIGWEDAADRRRQRVDVPRLEAKLGLRPVAAPTAGAQQPLRGGRPGPTHPAPGVPAQRRPSTAATNPRSRAAAR</sequence>
<proteinExistence type="inferred from homology"/>
<dbReference type="GO" id="GO:0035731">
    <property type="term" value="F:dinitrosyl-iron complex binding"/>
    <property type="evidence" value="ECO:0007669"/>
    <property type="project" value="UniProtKB-UniRule"/>
</dbReference>
<comment type="PTM">
    <text evidence="12">The Fe-S cluster can be nitrosylated by nitric oxide (NO).</text>
</comment>
<gene>
    <name evidence="12" type="primary">whiB</name>
    <name evidence="15" type="ORF">GCM10007977_018590</name>
</gene>
<dbReference type="GO" id="GO:0003677">
    <property type="term" value="F:DNA binding"/>
    <property type="evidence" value="ECO:0007669"/>
    <property type="project" value="UniProtKB-UniRule"/>
</dbReference>
<keyword evidence="3 12" id="KW-0004">4Fe-4S</keyword>
<feature type="binding site" evidence="12">
    <location>
        <position position="23"/>
    </location>
    <ligand>
        <name>[4Fe-4S] cluster</name>
        <dbReference type="ChEBI" id="CHEBI:49883"/>
    </ligand>
</feature>
<feature type="binding site" evidence="12">
    <location>
        <position position="53"/>
    </location>
    <ligand>
        <name>[4Fe-4S] cluster</name>
        <dbReference type="ChEBI" id="CHEBI:49883"/>
    </ligand>
</feature>
<feature type="domain" description="4Fe-4S Wbl-type" evidence="14">
    <location>
        <begin position="22"/>
        <end position="86"/>
    </location>
</feature>
<comment type="function">
    <text evidence="12">Acts as a transcriptional regulator. Probably redox-responsive. The apo- but not holo-form probably binds DNA.</text>
</comment>
<protein>
    <recommendedName>
        <fullName evidence="12">Transcriptional regulator WhiB</fullName>
    </recommendedName>
</protein>
<feature type="compositionally biased region" description="Basic and acidic residues" evidence="13">
    <location>
        <begin position="99"/>
        <end position="112"/>
    </location>
</feature>
<evidence type="ECO:0000256" key="8">
    <source>
        <dbReference type="ARBA" id="ARBA00023015"/>
    </source>
</evidence>
<evidence type="ECO:0000256" key="5">
    <source>
        <dbReference type="ARBA" id="ARBA00022723"/>
    </source>
</evidence>
<feature type="binding site" evidence="12">
    <location>
        <position position="62"/>
    </location>
    <ligand>
        <name>[4Fe-4S] cluster</name>
        <dbReference type="ChEBI" id="CHEBI:49883"/>
    </ligand>
</feature>
<dbReference type="Pfam" id="PF02467">
    <property type="entry name" value="Whib"/>
    <property type="match status" value="1"/>
</dbReference>
<dbReference type="Proteomes" id="UP000642070">
    <property type="component" value="Unassembled WGS sequence"/>
</dbReference>
<feature type="region of interest" description="Disordered" evidence="13">
    <location>
        <begin position="99"/>
        <end position="162"/>
    </location>
</feature>
<dbReference type="PANTHER" id="PTHR38839">
    <property type="entry name" value="TRANSCRIPTIONAL REGULATOR WHID-RELATED"/>
    <property type="match status" value="1"/>
</dbReference>
<evidence type="ECO:0000259" key="14">
    <source>
        <dbReference type="PROSITE" id="PS51674"/>
    </source>
</evidence>
<dbReference type="PROSITE" id="PS51674">
    <property type="entry name" value="4FE4S_WBL"/>
    <property type="match status" value="1"/>
</dbReference>
<dbReference type="GO" id="GO:0047134">
    <property type="term" value="F:protein-disulfide reductase [NAD(P)H] activity"/>
    <property type="evidence" value="ECO:0007669"/>
    <property type="project" value="TreeGrafter"/>
</dbReference>
<keyword evidence="7 12" id="KW-0411">Iron-sulfur</keyword>
<keyword evidence="11 12" id="KW-0804">Transcription</keyword>
<evidence type="ECO:0000256" key="1">
    <source>
        <dbReference type="ARBA" id="ARBA00004496"/>
    </source>
</evidence>